<dbReference type="AlphaFoldDB" id="A0A8W8N7U4"/>
<dbReference type="Proteomes" id="UP000005408">
    <property type="component" value="Unassembled WGS sequence"/>
</dbReference>
<reference evidence="1" key="1">
    <citation type="submission" date="2022-08" db="UniProtKB">
        <authorList>
            <consortium name="EnsemblMetazoa"/>
        </authorList>
    </citation>
    <scope>IDENTIFICATION</scope>
    <source>
        <strain evidence="1">05x7-T-G4-1.051#20</strain>
    </source>
</reference>
<organism evidence="1 2">
    <name type="scientific">Magallana gigas</name>
    <name type="common">Pacific oyster</name>
    <name type="synonym">Crassostrea gigas</name>
    <dbReference type="NCBI Taxonomy" id="29159"/>
    <lineage>
        <taxon>Eukaryota</taxon>
        <taxon>Metazoa</taxon>
        <taxon>Spiralia</taxon>
        <taxon>Lophotrochozoa</taxon>
        <taxon>Mollusca</taxon>
        <taxon>Bivalvia</taxon>
        <taxon>Autobranchia</taxon>
        <taxon>Pteriomorphia</taxon>
        <taxon>Ostreida</taxon>
        <taxon>Ostreoidea</taxon>
        <taxon>Ostreidae</taxon>
        <taxon>Magallana</taxon>
    </lineage>
</organism>
<accession>A0A8W8N7U4</accession>
<name>A0A8W8N7U4_MAGGI</name>
<evidence type="ECO:0000313" key="2">
    <source>
        <dbReference type="Proteomes" id="UP000005408"/>
    </source>
</evidence>
<sequence>MALVLGQNRVGIARSDNPTTVPNHPVARLMFYFDCICTVLQITDEYAARLRDYMNFYLLTESEMDKLLYFCWLFSPDELINKCIFLNDDLCGEYENGFFELSEITERLLVTDSLMIGNQQRRVKKVMAFKAIFLLKNYYIPIEIYKERLHIILLAMNIIMQERRRIAGVEGATETPIRTTNTSSCCIIL</sequence>
<evidence type="ECO:0000313" key="1">
    <source>
        <dbReference type="EnsemblMetazoa" id="G4639.1:cds"/>
    </source>
</evidence>
<protein>
    <submittedName>
        <fullName evidence="1">Uncharacterized protein</fullName>
    </submittedName>
</protein>
<dbReference type="EnsemblMetazoa" id="G4639.1">
    <property type="protein sequence ID" value="G4639.1:cds"/>
    <property type="gene ID" value="G4639"/>
</dbReference>
<dbReference type="EnsemblMetazoa" id="G4639.2">
    <property type="protein sequence ID" value="G4639.2:cds"/>
    <property type="gene ID" value="G4639"/>
</dbReference>
<proteinExistence type="predicted"/>
<keyword evidence="2" id="KW-1185">Reference proteome</keyword>